<dbReference type="InterPro" id="IPR001992">
    <property type="entry name" value="T2SS_GspF/T4SS_PilC_CS"/>
</dbReference>
<dbReference type="Proteomes" id="UP001302429">
    <property type="component" value="Chromosome"/>
</dbReference>
<dbReference type="RefSeq" id="WP_317083080.1">
    <property type="nucleotide sequence ID" value="NZ_CP136594.1"/>
</dbReference>
<evidence type="ECO:0000256" key="4">
    <source>
        <dbReference type="ARBA" id="ARBA00022448"/>
    </source>
</evidence>
<evidence type="ECO:0000256" key="12">
    <source>
        <dbReference type="ARBA" id="ARBA00023136"/>
    </source>
</evidence>
<evidence type="ECO:0000256" key="7">
    <source>
        <dbReference type="ARBA" id="ARBA00022692"/>
    </source>
</evidence>
<dbReference type="PROSITE" id="PS00874">
    <property type="entry name" value="T2SP_F"/>
    <property type="match status" value="1"/>
</dbReference>
<dbReference type="InterPro" id="IPR011850">
    <property type="entry name" value="T2SS_GspF"/>
</dbReference>
<accession>A0AA97I1Z5</accession>
<dbReference type="InterPro" id="IPR042094">
    <property type="entry name" value="T2SS_GspF_sf"/>
</dbReference>
<name>A0AA97I1Z5_9SPHN</name>
<dbReference type="GO" id="GO:0015628">
    <property type="term" value="P:protein secretion by the type II secretion system"/>
    <property type="evidence" value="ECO:0007669"/>
    <property type="project" value="InterPro"/>
</dbReference>
<dbReference type="InterPro" id="IPR018076">
    <property type="entry name" value="T2SS_GspF_dom"/>
</dbReference>
<evidence type="ECO:0000256" key="13">
    <source>
        <dbReference type="ARBA" id="ARBA00030750"/>
    </source>
</evidence>
<evidence type="ECO:0000256" key="6">
    <source>
        <dbReference type="ARBA" id="ARBA00022519"/>
    </source>
</evidence>
<keyword evidence="11 15" id="KW-1133">Transmembrane helix</keyword>
<dbReference type="Gene3D" id="1.20.81.30">
    <property type="entry name" value="Type II secretion system (T2SS), domain F"/>
    <property type="match status" value="2"/>
</dbReference>
<organism evidence="17 18">
    <name type="scientific">Alterisphingorhabdus coralli</name>
    <dbReference type="NCBI Taxonomy" id="3071408"/>
    <lineage>
        <taxon>Bacteria</taxon>
        <taxon>Pseudomonadati</taxon>
        <taxon>Pseudomonadota</taxon>
        <taxon>Alphaproteobacteria</taxon>
        <taxon>Sphingomonadales</taxon>
        <taxon>Sphingomonadaceae</taxon>
        <taxon>Alterisphingorhabdus (ex Yan et al. 2024)</taxon>
    </lineage>
</organism>
<feature type="domain" description="Type II secretion system protein GspF" evidence="16">
    <location>
        <begin position="277"/>
        <end position="398"/>
    </location>
</feature>
<sequence>MAKFAYAAVDPDGRDKKGILKASDIAEAREALKARGLLVTQLDEQAAAKPKESAGGLSLSRKPKLKSKQLMLFTRQLSSLMQVSPLEESLATISRQSERAEVRTVLGHVHDGVVEGQTLADAMRREPKSFPPVYRAMISAGESSGSLPGITERLSDLLEKQAAIRGKIISALAYPAALAVVAIAVVIGLMVSVVPRIVEQFQSAGDDRLPTITKIVIAISNFLANWWWLLLALIVLAGLALFQALKNEEFRYRFDGMLLKLPFIGRLIRDVHAARLARTLATMVASRLPLLDGLQLTSRTIRNTVLRRSLDEIVERIRGGGSLSGALRHAGYFPPLLVYLTASGEASGQLDLMLERAADYLEREFENFTSTVLSLLEPAIIVIMGGLVAIIILSILLPILQLQDLAGI</sequence>
<dbReference type="NCBIfam" id="TIGR02120">
    <property type="entry name" value="GspF"/>
    <property type="match status" value="1"/>
</dbReference>
<keyword evidence="9" id="KW-0106">Calcium</keyword>
<keyword evidence="8" id="KW-0479">Metal-binding</keyword>
<feature type="domain" description="Type II secretion system protein GspF" evidence="16">
    <location>
        <begin position="73"/>
        <end position="195"/>
    </location>
</feature>
<keyword evidence="4 14" id="KW-0813">Transport</keyword>
<evidence type="ECO:0000256" key="3">
    <source>
        <dbReference type="ARBA" id="ARBA00005745"/>
    </source>
</evidence>
<evidence type="ECO:0000313" key="17">
    <source>
        <dbReference type="EMBL" id="WOE75840.1"/>
    </source>
</evidence>
<proteinExistence type="inferred from homology"/>
<dbReference type="PRINTS" id="PR00812">
    <property type="entry name" value="BCTERIALGSPF"/>
</dbReference>
<evidence type="ECO:0000256" key="8">
    <source>
        <dbReference type="ARBA" id="ARBA00022723"/>
    </source>
</evidence>
<protein>
    <recommendedName>
        <fullName evidence="13">General secretion pathway protein F</fullName>
    </recommendedName>
</protein>
<keyword evidence="12 15" id="KW-0472">Membrane</keyword>
<keyword evidence="5" id="KW-1003">Cell membrane</keyword>
<feature type="transmembrane region" description="Helical" evidence="15">
    <location>
        <begin position="226"/>
        <end position="245"/>
    </location>
</feature>
<comment type="function">
    <text evidence="1">Component of the type II secretion system inner membrane complex required for the energy-dependent secretion of extracellular factors such as proteases and toxins from the periplasm.</text>
</comment>
<evidence type="ECO:0000256" key="1">
    <source>
        <dbReference type="ARBA" id="ARBA00002684"/>
    </source>
</evidence>
<dbReference type="PANTHER" id="PTHR30012">
    <property type="entry name" value="GENERAL SECRETION PATHWAY PROTEIN"/>
    <property type="match status" value="1"/>
</dbReference>
<evidence type="ECO:0000256" key="9">
    <source>
        <dbReference type="ARBA" id="ARBA00022837"/>
    </source>
</evidence>
<evidence type="ECO:0000256" key="2">
    <source>
        <dbReference type="ARBA" id="ARBA00004429"/>
    </source>
</evidence>
<dbReference type="Pfam" id="PF00482">
    <property type="entry name" value="T2SSF"/>
    <property type="match status" value="2"/>
</dbReference>
<dbReference type="GO" id="GO:0005886">
    <property type="term" value="C:plasma membrane"/>
    <property type="evidence" value="ECO:0007669"/>
    <property type="project" value="UniProtKB-SubCell"/>
</dbReference>
<dbReference type="InterPro" id="IPR003004">
    <property type="entry name" value="GspF/PilC"/>
</dbReference>
<comment type="similarity">
    <text evidence="3 14">Belongs to the GSP F family.</text>
</comment>
<comment type="subcellular location">
    <subcellularLocation>
        <location evidence="2 14">Cell inner membrane</location>
        <topology evidence="2 14">Multi-pass membrane protein</topology>
    </subcellularLocation>
</comment>
<gene>
    <name evidence="17" type="primary">gspF</name>
    <name evidence="17" type="ORF">RB602_03760</name>
</gene>
<dbReference type="GO" id="GO:0046872">
    <property type="term" value="F:metal ion binding"/>
    <property type="evidence" value="ECO:0007669"/>
    <property type="project" value="UniProtKB-KW"/>
</dbReference>
<dbReference type="GO" id="GO:0015627">
    <property type="term" value="C:type II protein secretion system complex"/>
    <property type="evidence" value="ECO:0007669"/>
    <property type="project" value="InterPro"/>
</dbReference>
<dbReference type="PANTHER" id="PTHR30012:SF0">
    <property type="entry name" value="TYPE II SECRETION SYSTEM PROTEIN F-RELATED"/>
    <property type="match status" value="1"/>
</dbReference>
<evidence type="ECO:0000259" key="16">
    <source>
        <dbReference type="Pfam" id="PF00482"/>
    </source>
</evidence>
<dbReference type="EMBL" id="CP136594">
    <property type="protein sequence ID" value="WOE75840.1"/>
    <property type="molecule type" value="Genomic_DNA"/>
</dbReference>
<keyword evidence="7 14" id="KW-0812">Transmembrane</keyword>
<dbReference type="KEGG" id="acoa:RB602_03760"/>
<evidence type="ECO:0000256" key="15">
    <source>
        <dbReference type="SAM" id="Phobius"/>
    </source>
</evidence>
<reference evidence="17 18" key="1">
    <citation type="submission" date="2023-10" db="EMBL/GenBank/DDBJ databases">
        <title>Complete genome sequence of a Sphingomonadaceae bacterium.</title>
        <authorList>
            <person name="Yan C."/>
        </authorList>
    </citation>
    <scope>NUCLEOTIDE SEQUENCE [LARGE SCALE GENOMIC DNA]</scope>
    <source>
        <strain evidence="17 18">SCSIO 66989</strain>
    </source>
</reference>
<dbReference type="AlphaFoldDB" id="A0AA97I1Z5"/>
<evidence type="ECO:0000256" key="14">
    <source>
        <dbReference type="RuleBase" id="RU003923"/>
    </source>
</evidence>
<keyword evidence="6" id="KW-0997">Cell inner membrane</keyword>
<dbReference type="FunFam" id="1.20.81.30:FF:000001">
    <property type="entry name" value="Type II secretion system protein F"/>
    <property type="match status" value="2"/>
</dbReference>
<evidence type="ECO:0000313" key="18">
    <source>
        <dbReference type="Proteomes" id="UP001302429"/>
    </source>
</evidence>
<evidence type="ECO:0000256" key="10">
    <source>
        <dbReference type="ARBA" id="ARBA00022927"/>
    </source>
</evidence>
<keyword evidence="10" id="KW-0653">Protein transport</keyword>
<feature type="transmembrane region" description="Helical" evidence="15">
    <location>
        <begin position="168"/>
        <end position="191"/>
    </location>
</feature>
<keyword evidence="18" id="KW-1185">Reference proteome</keyword>
<evidence type="ECO:0000256" key="5">
    <source>
        <dbReference type="ARBA" id="ARBA00022475"/>
    </source>
</evidence>
<evidence type="ECO:0000256" key="11">
    <source>
        <dbReference type="ARBA" id="ARBA00022989"/>
    </source>
</evidence>
<feature type="transmembrane region" description="Helical" evidence="15">
    <location>
        <begin position="379"/>
        <end position="400"/>
    </location>
</feature>